<dbReference type="SUPFAM" id="SSF55729">
    <property type="entry name" value="Acyl-CoA N-acyltransferases (Nat)"/>
    <property type="match status" value="1"/>
</dbReference>
<accession>A0A378RHS1</accession>
<dbReference type="InterPro" id="IPR016181">
    <property type="entry name" value="Acyl_CoA_acyltransferase"/>
</dbReference>
<reference evidence="1 2" key="1">
    <citation type="submission" date="2018-06" db="EMBL/GenBank/DDBJ databases">
        <authorList>
            <consortium name="Pathogen Informatics"/>
            <person name="Doyle S."/>
        </authorList>
    </citation>
    <scope>NUCLEOTIDE SEQUENCE [LARGE SCALE GENOMIC DNA]</scope>
    <source>
        <strain evidence="1 2">NCTC11179</strain>
    </source>
</reference>
<evidence type="ECO:0000313" key="1">
    <source>
        <dbReference type="EMBL" id="STZ26583.1"/>
    </source>
</evidence>
<evidence type="ECO:0000313" key="2">
    <source>
        <dbReference type="Proteomes" id="UP000255024"/>
    </source>
</evidence>
<dbReference type="AlphaFoldDB" id="A0A378RHS1"/>
<proteinExistence type="predicted"/>
<sequence length="338" mass="39221">MILSPYNYVSIQKNLCHLKVVLYNSDYKDDWNCFLEQANPASFLFHRNFMDYHRDRFCDHSLLFYEGDRLIALLPAHTNDTVLCSHFGLSYGGIIHRASLTTATFLALLELLAEHCKEHQLEAIILNEIPFIYQHTISSLMPFVSHALQATQHVQMLSVIDFKAPLPLNTNRKRMIRKGIKNGYWIQEDSSATSFWQRILIPRLHDRYQANPVHTIEEIESLLQAFPQSIKQMNVYNSQGELVGGTTLFIHPHVVHLQYITGNETDNNKGALDLLIYTLIQQYQTTVRYFDLGSSHLNPKQLNKGLLYWKESFGARSIPQYCYTFQVENLLQARRVID</sequence>
<keyword evidence="2" id="KW-1185">Reference proteome</keyword>
<organism evidence="1 2">
    <name type="scientific">Myroides odoratus</name>
    <name type="common">Flavobacterium odoratum</name>
    <dbReference type="NCBI Taxonomy" id="256"/>
    <lineage>
        <taxon>Bacteria</taxon>
        <taxon>Pseudomonadati</taxon>
        <taxon>Bacteroidota</taxon>
        <taxon>Flavobacteriia</taxon>
        <taxon>Flavobacteriales</taxon>
        <taxon>Flavobacteriaceae</taxon>
        <taxon>Myroides</taxon>
    </lineage>
</organism>
<dbReference type="EMBL" id="UGQL01000001">
    <property type="protein sequence ID" value="STZ26583.1"/>
    <property type="molecule type" value="Genomic_DNA"/>
</dbReference>
<name>A0A378RHS1_MYROD</name>
<protein>
    <submittedName>
        <fullName evidence="1">FemAB-related protein, PEP-CTERM system-associated</fullName>
    </submittedName>
</protein>
<gene>
    <name evidence="1" type="ORF">NCTC11179_00104</name>
</gene>
<dbReference type="Gene3D" id="3.40.630.30">
    <property type="match status" value="1"/>
</dbReference>
<dbReference type="Proteomes" id="UP000255024">
    <property type="component" value="Unassembled WGS sequence"/>
</dbReference>